<gene>
    <name evidence="1" type="ORF">KIN20_023443</name>
</gene>
<proteinExistence type="predicted"/>
<comment type="caution">
    <text evidence="1">The sequence shown here is derived from an EMBL/GenBank/DDBJ whole genome shotgun (WGS) entry which is preliminary data.</text>
</comment>
<evidence type="ECO:0008006" key="3">
    <source>
        <dbReference type="Google" id="ProtNLM"/>
    </source>
</evidence>
<evidence type="ECO:0000313" key="1">
    <source>
        <dbReference type="EMBL" id="KAJ1363549.1"/>
    </source>
</evidence>
<keyword evidence="2" id="KW-1185">Reference proteome</keyword>
<dbReference type="Gene3D" id="3.30.710.10">
    <property type="entry name" value="Potassium Channel Kv1.1, Chain A"/>
    <property type="match status" value="1"/>
</dbReference>
<sequence length="197" mass="21922">MPLEKTLGPPPALYTTLLSVPVRDCFVSVNGAAPIAGNEELLRRASPLFAALLSADEFQETRYLRLQLTTANAELIFTKAMNFLNNGDFEMTGCTSEQMMAVAEECQLFSLQEKAREHLLLPRLQPASHPSTMAIAPYLPAPSPLLSSFPNPFLFMSLQSQLNASNILQMFMYHLNTANQPQEPINDKFLKEAESSW</sequence>
<dbReference type="EMBL" id="JAHQIW010004752">
    <property type="protein sequence ID" value="KAJ1363549.1"/>
    <property type="molecule type" value="Genomic_DNA"/>
</dbReference>
<name>A0AAD5QVV3_PARTN</name>
<evidence type="ECO:0000313" key="2">
    <source>
        <dbReference type="Proteomes" id="UP001196413"/>
    </source>
</evidence>
<dbReference type="Proteomes" id="UP001196413">
    <property type="component" value="Unassembled WGS sequence"/>
</dbReference>
<protein>
    <recommendedName>
        <fullName evidence="3">BTB domain-containing protein</fullName>
    </recommendedName>
</protein>
<organism evidence="1 2">
    <name type="scientific">Parelaphostrongylus tenuis</name>
    <name type="common">Meningeal worm</name>
    <dbReference type="NCBI Taxonomy" id="148309"/>
    <lineage>
        <taxon>Eukaryota</taxon>
        <taxon>Metazoa</taxon>
        <taxon>Ecdysozoa</taxon>
        <taxon>Nematoda</taxon>
        <taxon>Chromadorea</taxon>
        <taxon>Rhabditida</taxon>
        <taxon>Rhabditina</taxon>
        <taxon>Rhabditomorpha</taxon>
        <taxon>Strongyloidea</taxon>
        <taxon>Metastrongylidae</taxon>
        <taxon>Parelaphostrongylus</taxon>
    </lineage>
</organism>
<dbReference type="AlphaFoldDB" id="A0AAD5QVV3"/>
<dbReference type="InterPro" id="IPR011333">
    <property type="entry name" value="SKP1/BTB/POZ_sf"/>
</dbReference>
<accession>A0AAD5QVV3</accession>
<reference evidence="1" key="1">
    <citation type="submission" date="2021-06" db="EMBL/GenBank/DDBJ databases">
        <title>Parelaphostrongylus tenuis whole genome reference sequence.</title>
        <authorList>
            <person name="Garwood T.J."/>
            <person name="Larsen P.A."/>
            <person name="Fountain-Jones N.M."/>
            <person name="Garbe J.R."/>
            <person name="Macchietto M.G."/>
            <person name="Kania S.A."/>
            <person name="Gerhold R.W."/>
            <person name="Richards J.E."/>
            <person name="Wolf T.M."/>
        </authorList>
    </citation>
    <scope>NUCLEOTIDE SEQUENCE</scope>
    <source>
        <strain evidence="1">MNPRO001-30</strain>
        <tissue evidence="1">Meninges</tissue>
    </source>
</reference>